<feature type="compositionally biased region" description="Polar residues" evidence="2">
    <location>
        <begin position="495"/>
        <end position="517"/>
    </location>
</feature>
<gene>
    <name evidence="3" type="ORF">TD95_005240</name>
</gene>
<dbReference type="GO" id="GO:1990023">
    <property type="term" value="C:mitotic spindle midzone"/>
    <property type="evidence" value="ECO:0007669"/>
    <property type="project" value="TreeGrafter"/>
</dbReference>
<feature type="compositionally biased region" description="Polar residues" evidence="2">
    <location>
        <begin position="720"/>
        <end position="733"/>
    </location>
</feature>
<name>A0A0F4ZKP9_9PEZI</name>
<dbReference type="Proteomes" id="UP000033483">
    <property type="component" value="Unassembled WGS sequence"/>
</dbReference>
<feature type="region of interest" description="Disordered" evidence="2">
    <location>
        <begin position="720"/>
        <end position="742"/>
    </location>
</feature>
<dbReference type="OrthoDB" id="642895at2759"/>
<dbReference type="PANTHER" id="PTHR19321:SF41">
    <property type="entry name" value="FASCETTO-RELATED"/>
    <property type="match status" value="1"/>
</dbReference>
<keyword evidence="4" id="KW-1185">Reference proteome</keyword>
<dbReference type="PANTHER" id="PTHR19321">
    <property type="entry name" value="PROTEIN REGULATOR OF CYTOKINESIS 1 PRC1-RELATED"/>
    <property type="match status" value="1"/>
</dbReference>
<keyword evidence="1" id="KW-0175">Coiled coil</keyword>
<dbReference type="GO" id="GO:0051256">
    <property type="term" value="P:mitotic spindle midzone assembly"/>
    <property type="evidence" value="ECO:0007669"/>
    <property type="project" value="TreeGrafter"/>
</dbReference>
<protein>
    <recommendedName>
        <fullName evidence="5">Anaphase spindle elongation protein 1</fullName>
    </recommendedName>
</protein>
<proteinExistence type="predicted"/>
<dbReference type="Pfam" id="PF03999">
    <property type="entry name" value="MAP65_ASE1"/>
    <property type="match status" value="1"/>
</dbReference>
<dbReference type="Gene3D" id="1.20.58.1520">
    <property type="match status" value="1"/>
</dbReference>
<feature type="compositionally biased region" description="Basic and acidic residues" evidence="2">
    <location>
        <begin position="633"/>
        <end position="651"/>
    </location>
</feature>
<evidence type="ECO:0008006" key="5">
    <source>
        <dbReference type="Google" id="ProtNLM"/>
    </source>
</evidence>
<evidence type="ECO:0000313" key="3">
    <source>
        <dbReference type="EMBL" id="KKA30438.1"/>
    </source>
</evidence>
<comment type="caution">
    <text evidence="3">The sequence shown here is derived from an EMBL/GenBank/DDBJ whole genome shotgun (WGS) entry which is preliminary data.</text>
</comment>
<dbReference type="GO" id="GO:0005737">
    <property type="term" value="C:cytoplasm"/>
    <property type="evidence" value="ECO:0007669"/>
    <property type="project" value="TreeGrafter"/>
</dbReference>
<organism evidence="3 4">
    <name type="scientific">Thielaviopsis punctulata</name>
    <dbReference type="NCBI Taxonomy" id="72032"/>
    <lineage>
        <taxon>Eukaryota</taxon>
        <taxon>Fungi</taxon>
        <taxon>Dikarya</taxon>
        <taxon>Ascomycota</taxon>
        <taxon>Pezizomycotina</taxon>
        <taxon>Sordariomycetes</taxon>
        <taxon>Hypocreomycetidae</taxon>
        <taxon>Microascales</taxon>
        <taxon>Ceratocystidaceae</taxon>
        <taxon>Thielaviopsis</taxon>
    </lineage>
</organism>
<feature type="region of interest" description="Disordered" evidence="2">
    <location>
        <begin position="462"/>
        <end position="660"/>
    </location>
</feature>
<sequence length="838" mass="93654">MDAGYLSHQVSGIIEQLHGLFDDIGVAPHDREARETELFAALSETLNNHVRQVNAEKKSLIDEAQDTITAIRQMEASLDDSQSHHHKIDDESLRVTYPLMRCLQALHEKHQQVHRLYMERFAQVKKLADALESYSSHLEPTFLCVTLPPSESDGAIPPSFDLSPAYVEKLDQEFARVYEEYTRRLQIVQTLAQQIVSLWSELDTPQNQTDAAILQFYRDAPEQLGLHQEDIQRLQIKHDQLANEKAAREKHLAELLAAVENMWSMLNVDENDRKEFLNANRGCGMRQINEFEDEMSRLTELKRQNLHLFVEDIRCKIQELWDAMYFSDDEMLEFTPAFSEVYSDALLEAHERELHRLQRLHELRAPLLSLISKYKDLCAQREELNQISQDASRLMMRGQKGERRDPGKLLREEKMRKRVAKDLPRVIVDLHKALESHEAEFGIPFFVYGERYIDVIDREEAASAPAGRKGSGGSSRPKPSGTTMTSTNTTPATTKPRQLSKVTSTGSIKVKSNPNLHTTATTSSASAVPSRSMAKTPNQEVKPRPLPARPVSTTSAPSANAKHGTRSPVRLQSARVPVTDNNQSNSPKRAPPPPTTDITASTVPVAGPIPDSRPGFGSLRHTGASIMRAPPPKMRDLPKLEPPRNPYKDSGLDLTQSEGPVTSPMEMEIEDVFGPDLSNAMPPPPRPRTNYNMSHVANGSSSSIASSRADSIFGVRHVSNTSSQASESENWQTYDDDNSEPEVDASDVYYAKLRATHGLHAAEQAARANGVDLNTLYAHDSRPLMHLQHGSHRSNTSNEGKWSRDVPLAQAAKSVVCDREGNLTISGGQWSSHSGYNR</sequence>
<dbReference type="EMBL" id="LAEV01000386">
    <property type="protein sequence ID" value="KKA30438.1"/>
    <property type="molecule type" value="Genomic_DNA"/>
</dbReference>
<feature type="compositionally biased region" description="Low complexity" evidence="2">
    <location>
        <begin position="462"/>
        <end position="494"/>
    </location>
</feature>
<dbReference type="InterPro" id="IPR007145">
    <property type="entry name" value="MAP65_Ase1_PRC1"/>
</dbReference>
<feature type="coiled-coil region" evidence="1">
    <location>
        <begin position="224"/>
        <end position="251"/>
    </location>
</feature>
<accession>A0A0F4ZKP9</accession>
<evidence type="ECO:0000313" key="4">
    <source>
        <dbReference type="Proteomes" id="UP000033483"/>
    </source>
</evidence>
<reference evidence="3 4" key="1">
    <citation type="submission" date="2015-03" db="EMBL/GenBank/DDBJ databases">
        <authorList>
            <person name="Radwan O."/>
            <person name="Al-Naeli F.A."/>
            <person name="Rendon G.A."/>
            <person name="Fields C."/>
        </authorList>
    </citation>
    <scope>NUCLEOTIDE SEQUENCE [LARGE SCALE GENOMIC DNA]</scope>
    <source>
        <strain evidence="3">CR-DP1</strain>
    </source>
</reference>
<feature type="compositionally biased region" description="Low complexity" evidence="2">
    <location>
        <begin position="518"/>
        <end position="527"/>
    </location>
</feature>
<dbReference type="GO" id="GO:0008017">
    <property type="term" value="F:microtubule binding"/>
    <property type="evidence" value="ECO:0007669"/>
    <property type="project" value="InterPro"/>
</dbReference>
<evidence type="ECO:0000256" key="2">
    <source>
        <dbReference type="SAM" id="MobiDB-lite"/>
    </source>
</evidence>
<dbReference type="AlphaFoldDB" id="A0A0F4ZKP9"/>
<evidence type="ECO:0000256" key="1">
    <source>
        <dbReference type="SAM" id="Coils"/>
    </source>
</evidence>